<dbReference type="RefSeq" id="WP_138047300.1">
    <property type="nucleotide sequence ID" value="NZ_VBZC01000027.1"/>
</dbReference>
<dbReference type="Proteomes" id="UP000305906">
    <property type="component" value="Unassembled WGS sequence"/>
</dbReference>
<proteinExistence type="predicted"/>
<gene>
    <name evidence="1" type="ORF">FE633_24295</name>
</gene>
<keyword evidence="2" id="KW-1185">Reference proteome</keyword>
<dbReference type="Pfam" id="PF03013">
    <property type="entry name" value="Pyr_excise"/>
    <property type="match status" value="1"/>
</dbReference>
<name>A0A5R9FIN7_9ACTN</name>
<accession>A0A5R9FIN7</accession>
<comment type="caution">
    <text evidence="1">The sequence shown here is derived from an EMBL/GenBank/DDBJ whole genome shotgun (WGS) entry which is preliminary data.</text>
</comment>
<evidence type="ECO:0000313" key="2">
    <source>
        <dbReference type="Proteomes" id="UP000305906"/>
    </source>
</evidence>
<dbReference type="EMBL" id="VBZC01000027">
    <property type="protein sequence ID" value="TLS43702.1"/>
    <property type="molecule type" value="Genomic_DNA"/>
</dbReference>
<evidence type="ECO:0000313" key="1">
    <source>
        <dbReference type="EMBL" id="TLS43702.1"/>
    </source>
</evidence>
<organism evidence="1 2">
    <name type="scientific">Streptomyces montanus</name>
    <dbReference type="NCBI Taxonomy" id="2580423"/>
    <lineage>
        <taxon>Bacteria</taxon>
        <taxon>Bacillati</taxon>
        <taxon>Actinomycetota</taxon>
        <taxon>Actinomycetes</taxon>
        <taxon>Kitasatosporales</taxon>
        <taxon>Streptomycetaceae</taxon>
        <taxon>Streptomyces</taxon>
    </lineage>
</organism>
<dbReference type="AlphaFoldDB" id="A0A5R9FIN7"/>
<reference evidence="1 2" key="1">
    <citation type="submission" date="2019-05" db="EMBL/GenBank/DDBJ databases">
        <title>Streptomyces sp. NEAU-C151, a novel actinomycete isolated from soil.</title>
        <authorList>
            <person name="Han L."/>
            <person name="Jiang H."/>
        </authorList>
    </citation>
    <scope>NUCLEOTIDE SEQUENCE [LARGE SCALE GENOMIC DNA]</scope>
    <source>
        <strain evidence="1 2">NEAU-C151</strain>
    </source>
</reference>
<sequence>MQTFLPYPDFTRSAAVLDPLRLGKQRVETIQVLRGLTVPGYGWRRHPAVRMWAGYEEALVRYGLEMCGRWCGLGRADTCAHTLRADLGAATGIAEPRPQDALRRAGALPPWLGDPAFHRSHQSALVRKNPSHYAEKFPGVPDTLPYLWPVSDRGG</sequence>
<dbReference type="NCBIfam" id="NF038085">
    <property type="entry name" value="MSMEG_6728_fam"/>
    <property type="match status" value="1"/>
</dbReference>
<protein>
    <submittedName>
        <fullName evidence="1">Cytoplasmic protein</fullName>
    </submittedName>
</protein>
<dbReference type="InterPro" id="IPR004260">
    <property type="entry name" value="Pyr-dimer_DNA_glycosylase"/>
</dbReference>